<reference evidence="1" key="1">
    <citation type="journal article" date="2020" name="Nature">
        <title>Giant virus diversity and host interactions through global metagenomics.</title>
        <authorList>
            <person name="Schulz F."/>
            <person name="Roux S."/>
            <person name="Paez-Espino D."/>
            <person name="Jungbluth S."/>
            <person name="Walsh D.A."/>
            <person name="Denef V.J."/>
            <person name="McMahon K.D."/>
            <person name="Konstantinidis K.T."/>
            <person name="Eloe-Fadrosh E.A."/>
            <person name="Kyrpides N.C."/>
            <person name="Woyke T."/>
        </authorList>
    </citation>
    <scope>NUCLEOTIDE SEQUENCE</scope>
    <source>
        <strain evidence="1">GVMAG-M-3300025860-12</strain>
    </source>
</reference>
<proteinExistence type="predicted"/>
<accession>A0A6C0J6Y2</accession>
<protein>
    <submittedName>
        <fullName evidence="1">Uncharacterized protein</fullName>
    </submittedName>
</protein>
<dbReference type="EMBL" id="MN740326">
    <property type="protein sequence ID" value="QHU00347.1"/>
    <property type="molecule type" value="Genomic_DNA"/>
</dbReference>
<sequence>MNEILYKKKYYIFKNKYLELKNQYGGLYNNKCHQCKYTKYPHIEATKVMNDLGFNLVVQQGVRYESIYILVKDHILQPTHLAYITLGALKFNKYISKFGIKCKQTVALDIDNKTGKYEHFHSWIYMTYIPDELLDSCSKCPKGVKCTLNKKIFGVPFKLSRKTDMGECRLYDKKNIKYKLTPFLKPSKKDKTIFAYFNGTTVYDMLKFQQIYFNKVFKLIKNKFKWGRNVGIVMFITHDNKFIFASLPFDPKLHLLRKNH</sequence>
<evidence type="ECO:0000313" key="1">
    <source>
        <dbReference type="EMBL" id="QHU00347.1"/>
    </source>
</evidence>
<dbReference type="AlphaFoldDB" id="A0A6C0J6Y2"/>
<name>A0A6C0J6Y2_9ZZZZ</name>
<organism evidence="1">
    <name type="scientific">viral metagenome</name>
    <dbReference type="NCBI Taxonomy" id="1070528"/>
    <lineage>
        <taxon>unclassified sequences</taxon>
        <taxon>metagenomes</taxon>
        <taxon>organismal metagenomes</taxon>
    </lineage>
</organism>